<protein>
    <recommendedName>
        <fullName evidence="12">Large-conductance mechanosensitive channel</fullName>
    </recommendedName>
</protein>
<keyword evidence="7 12" id="KW-0812">Transmembrane</keyword>
<feature type="transmembrane region" description="Helical" evidence="12">
    <location>
        <begin position="12"/>
        <end position="34"/>
    </location>
</feature>
<keyword evidence="9 12" id="KW-0406">Ion transport</keyword>
<dbReference type="HAMAP" id="MF_00115">
    <property type="entry name" value="MscL"/>
    <property type="match status" value="1"/>
</dbReference>
<evidence type="ECO:0000256" key="8">
    <source>
        <dbReference type="ARBA" id="ARBA00022989"/>
    </source>
</evidence>
<dbReference type="Pfam" id="PF01741">
    <property type="entry name" value="MscL"/>
    <property type="match status" value="1"/>
</dbReference>
<dbReference type="NCBIfam" id="NF001843">
    <property type="entry name" value="PRK00567.1-4"/>
    <property type="match status" value="1"/>
</dbReference>
<comment type="similarity">
    <text evidence="2 12">Belongs to the MscL family.</text>
</comment>
<evidence type="ECO:0000256" key="9">
    <source>
        <dbReference type="ARBA" id="ARBA00023065"/>
    </source>
</evidence>
<dbReference type="NCBIfam" id="NF010557">
    <property type="entry name" value="PRK13952.1"/>
    <property type="match status" value="1"/>
</dbReference>
<dbReference type="NCBIfam" id="TIGR00220">
    <property type="entry name" value="mscL"/>
    <property type="match status" value="1"/>
</dbReference>
<evidence type="ECO:0000256" key="10">
    <source>
        <dbReference type="ARBA" id="ARBA00023136"/>
    </source>
</evidence>
<evidence type="ECO:0000256" key="12">
    <source>
        <dbReference type="HAMAP-Rule" id="MF_00115"/>
    </source>
</evidence>
<dbReference type="PROSITE" id="PS01327">
    <property type="entry name" value="MSCL"/>
    <property type="match status" value="1"/>
</dbReference>
<evidence type="ECO:0000256" key="7">
    <source>
        <dbReference type="ARBA" id="ARBA00022692"/>
    </source>
</evidence>
<keyword evidence="5 12" id="KW-1003">Cell membrane</keyword>
<keyword evidence="8 12" id="KW-1133">Transmembrane helix</keyword>
<dbReference type="InterPro" id="IPR019823">
    <property type="entry name" value="Mechanosensitive_channel_CS"/>
</dbReference>
<dbReference type="GO" id="GO:0008381">
    <property type="term" value="F:mechanosensitive monoatomic ion channel activity"/>
    <property type="evidence" value="ECO:0007669"/>
    <property type="project" value="UniProtKB-UniRule"/>
</dbReference>
<evidence type="ECO:0000313" key="13">
    <source>
        <dbReference type="EMBL" id="KGN85994.1"/>
    </source>
</evidence>
<dbReference type="InterPro" id="IPR036019">
    <property type="entry name" value="MscL_channel"/>
</dbReference>
<dbReference type="FunFam" id="1.10.1200.120:FF:000001">
    <property type="entry name" value="Large-conductance mechanosensitive channel"/>
    <property type="match status" value="1"/>
</dbReference>
<evidence type="ECO:0000256" key="5">
    <source>
        <dbReference type="ARBA" id="ARBA00022475"/>
    </source>
</evidence>
<dbReference type="PANTHER" id="PTHR30266">
    <property type="entry name" value="MECHANOSENSITIVE CHANNEL MSCL"/>
    <property type="match status" value="1"/>
</dbReference>
<dbReference type="OrthoDB" id="9810350at2"/>
<dbReference type="Gene3D" id="1.10.1200.120">
    <property type="entry name" value="Large-conductance mechanosensitive channel, MscL, domain 1"/>
    <property type="match status" value="1"/>
</dbReference>
<dbReference type="EMBL" id="JRAI01000044">
    <property type="protein sequence ID" value="KGN85994.1"/>
    <property type="molecule type" value="Genomic_DNA"/>
</dbReference>
<dbReference type="SUPFAM" id="SSF81330">
    <property type="entry name" value="Gated mechanosensitive channel"/>
    <property type="match status" value="1"/>
</dbReference>
<gene>
    <name evidence="12 13" type="primary">mscL</name>
    <name evidence="13" type="ORF">HR08_04825</name>
</gene>
<keyword evidence="4 12" id="KW-0813">Transport</keyword>
<evidence type="ECO:0000313" key="14">
    <source>
        <dbReference type="Proteomes" id="UP000030130"/>
    </source>
</evidence>
<evidence type="ECO:0000256" key="6">
    <source>
        <dbReference type="ARBA" id="ARBA00022519"/>
    </source>
</evidence>
<comment type="caution">
    <text evidence="13">The sequence shown here is derived from an EMBL/GenBank/DDBJ whole genome shotgun (WGS) entry which is preliminary data.</text>
</comment>
<dbReference type="AlphaFoldDB" id="A0A0A2FC83"/>
<keyword evidence="11 12" id="KW-0407">Ion channel</keyword>
<proteinExistence type="inferred from homology"/>
<keyword evidence="10 12" id="KW-0472">Membrane</keyword>
<dbReference type="eggNOG" id="COG1970">
    <property type="taxonomic scope" value="Bacteria"/>
</dbReference>
<evidence type="ECO:0000256" key="2">
    <source>
        <dbReference type="ARBA" id="ARBA00007254"/>
    </source>
</evidence>
<dbReference type="RefSeq" id="WP_026292361.1">
    <property type="nucleotide sequence ID" value="NZ_JQJE01000026.1"/>
</dbReference>
<name>A0A0A2FC83_9PORP</name>
<evidence type="ECO:0000256" key="3">
    <source>
        <dbReference type="ARBA" id="ARBA00011255"/>
    </source>
</evidence>
<feature type="transmembrane region" description="Helical" evidence="12">
    <location>
        <begin position="84"/>
        <end position="102"/>
    </location>
</feature>
<dbReference type="InterPro" id="IPR001185">
    <property type="entry name" value="MS_channel"/>
</dbReference>
<accession>A0A0A2FC83</accession>
<dbReference type="Proteomes" id="UP000030130">
    <property type="component" value="Unassembled WGS sequence"/>
</dbReference>
<evidence type="ECO:0000256" key="4">
    <source>
        <dbReference type="ARBA" id="ARBA00022448"/>
    </source>
</evidence>
<keyword evidence="6" id="KW-0997">Cell inner membrane</keyword>
<reference evidence="13 14" key="1">
    <citation type="submission" date="2014-08" db="EMBL/GenBank/DDBJ databases">
        <title>Porphyromonas gulae strain:COT-052_OH1451 Genome sequencing.</title>
        <authorList>
            <person name="Wallis C."/>
            <person name="Deusch O."/>
            <person name="O'Flynn C."/>
            <person name="Davis I."/>
            <person name="Jospin G."/>
            <person name="Darling A.E."/>
            <person name="Coil D.A."/>
            <person name="Alexiev A."/>
            <person name="Horsfall A."/>
            <person name="Kirkwood N."/>
            <person name="Harris S."/>
            <person name="Eisen J.A."/>
        </authorList>
    </citation>
    <scope>NUCLEOTIDE SEQUENCE [LARGE SCALE GENOMIC DNA]</scope>
    <source>
        <strain evidence="14">COT-052 OH1451</strain>
    </source>
</reference>
<comment type="subcellular location">
    <subcellularLocation>
        <location evidence="1 12">Cell membrane</location>
        <topology evidence="1 12">Multi-pass membrane protein</topology>
    </subcellularLocation>
</comment>
<comment type="subunit">
    <text evidence="3 12">Homopentamer.</text>
</comment>
<dbReference type="PRINTS" id="PR01264">
    <property type="entry name" value="MECHCHANNEL"/>
</dbReference>
<evidence type="ECO:0000256" key="1">
    <source>
        <dbReference type="ARBA" id="ARBA00004651"/>
    </source>
</evidence>
<dbReference type="STRING" id="111105.HR09_04300"/>
<dbReference type="GO" id="GO:0005886">
    <property type="term" value="C:plasma membrane"/>
    <property type="evidence" value="ECO:0007669"/>
    <property type="project" value="UniProtKB-SubCell"/>
</dbReference>
<comment type="function">
    <text evidence="12">Channel that opens in response to stretch forces in the membrane lipid bilayer. May participate in the regulation of osmotic pressure changes within the cell.</text>
</comment>
<sequence>MKKFIQDFKTFALRGNVVDMAVGVIIGGAFGKIVTSLVNDIMMPPISLLTGGVNFSDLRVVLSKAVIEGGEVVKPEVSWNYGNFIQTTIDFLILAFVIFLMIKAIMAAKRKEEETPAAPAPTPPEIELLTEIRDLLKKQ</sequence>
<dbReference type="PANTHER" id="PTHR30266:SF2">
    <property type="entry name" value="LARGE-CONDUCTANCE MECHANOSENSITIVE CHANNEL"/>
    <property type="match status" value="1"/>
</dbReference>
<organism evidence="13 14">
    <name type="scientific">Porphyromonas gulae</name>
    <dbReference type="NCBI Taxonomy" id="111105"/>
    <lineage>
        <taxon>Bacteria</taxon>
        <taxon>Pseudomonadati</taxon>
        <taxon>Bacteroidota</taxon>
        <taxon>Bacteroidia</taxon>
        <taxon>Bacteroidales</taxon>
        <taxon>Porphyromonadaceae</taxon>
        <taxon>Porphyromonas</taxon>
    </lineage>
</organism>
<dbReference type="InterPro" id="IPR037673">
    <property type="entry name" value="MSC/AndL"/>
</dbReference>
<evidence type="ECO:0000256" key="11">
    <source>
        <dbReference type="ARBA" id="ARBA00023303"/>
    </source>
</evidence>